<dbReference type="PANTHER" id="PTHR42928">
    <property type="entry name" value="TRICARBOXYLATE-BINDING PROTEIN"/>
    <property type="match status" value="1"/>
</dbReference>
<keyword evidence="3" id="KW-0732">Signal</keyword>
<sequence length="356" mass="37275">MQKKKVWIALSVFFTLTLAACSGGNAGTGSTGSTGDNGSSGGTGAQTAPAASSYPEKPLVIVAPSGAGGGWDKTARSLGKVLNESKLVGQTITIENKPGGGGTVFMAEYVNKDKGNPYRLFVSSPPILINNNKKEGNTPYGYREVTPLAQMTKDFGALVVKADSPYKDIKSLLDAIKADPTMLTVAGGSAPGSMDHLVSVLPAAKYGIDPKSVKYVSYDGGGEAIAALLGGNADMIATDASGVGEYLKAGKIRVLGVTSDQRLTGVLSDVPTLKEQGIDATFTIWRGVFGPAEMPADAKAYWDAKLKELNDNEGWKKELTANGWEAEYKDAATFTSFLDEQDKLVKELLTSLGMAK</sequence>
<dbReference type="Gene3D" id="3.40.190.150">
    <property type="entry name" value="Bordetella uptake gene, domain 1"/>
    <property type="match status" value="1"/>
</dbReference>
<name>A0A1I3PF98_9BACL</name>
<feature type="signal peptide" evidence="3">
    <location>
        <begin position="1"/>
        <end position="19"/>
    </location>
</feature>
<dbReference type="InterPro" id="IPR042100">
    <property type="entry name" value="Bug_dom1"/>
</dbReference>
<feature type="region of interest" description="Disordered" evidence="2">
    <location>
        <begin position="27"/>
        <end position="52"/>
    </location>
</feature>
<dbReference type="Proteomes" id="UP000198915">
    <property type="component" value="Unassembled WGS sequence"/>
</dbReference>
<protein>
    <submittedName>
        <fullName evidence="4">Putative tricarboxylic transport membrane protein</fullName>
    </submittedName>
</protein>
<dbReference type="CDD" id="cd07012">
    <property type="entry name" value="PBP2_Bug_TTT"/>
    <property type="match status" value="1"/>
</dbReference>
<keyword evidence="5" id="KW-1185">Reference proteome</keyword>
<dbReference type="InterPro" id="IPR005064">
    <property type="entry name" value="BUG"/>
</dbReference>
<dbReference type="PIRSF" id="PIRSF017082">
    <property type="entry name" value="YflP"/>
    <property type="match status" value="1"/>
</dbReference>
<organism evidence="4 5">
    <name type="scientific">Brevibacillus centrosporus</name>
    <dbReference type="NCBI Taxonomy" id="54910"/>
    <lineage>
        <taxon>Bacteria</taxon>
        <taxon>Bacillati</taxon>
        <taxon>Bacillota</taxon>
        <taxon>Bacilli</taxon>
        <taxon>Bacillales</taxon>
        <taxon>Paenibacillaceae</taxon>
        <taxon>Brevibacillus</taxon>
    </lineage>
</organism>
<dbReference type="Pfam" id="PF03401">
    <property type="entry name" value="TctC"/>
    <property type="match status" value="1"/>
</dbReference>
<evidence type="ECO:0000256" key="1">
    <source>
        <dbReference type="ARBA" id="ARBA00006987"/>
    </source>
</evidence>
<dbReference type="RefSeq" id="WP_092266844.1">
    <property type="nucleotide sequence ID" value="NZ_BJOE01000001.1"/>
</dbReference>
<dbReference type="AlphaFoldDB" id="A0A1I3PF98"/>
<dbReference type="SUPFAM" id="SSF53850">
    <property type="entry name" value="Periplasmic binding protein-like II"/>
    <property type="match status" value="1"/>
</dbReference>
<reference evidence="5" key="1">
    <citation type="submission" date="2016-10" db="EMBL/GenBank/DDBJ databases">
        <authorList>
            <person name="Varghese N."/>
            <person name="Submissions S."/>
        </authorList>
    </citation>
    <scope>NUCLEOTIDE SEQUENCE [LARGE SCALE GENOMIC DNA]</scope>
    <source>
        <strain evidence="5">OK042</strain>
    </source>
</reference>
<comment type="similarity">
    <text evidence="1">Belongs to the UPF0065 (bug) family.</text>
</comment>
<proteinExistence type="inferred from homology"/>
<feature type="chain" id="PRO_5038512876" evidence="3">
    <location>
        <begin position="20"/>
        <end position="356"/>
    </location>
</feature>
<dbReference type="EMBL" id="FORT01000002">
    <property type="protein sequence ID" value="SFJ20037.1"/>
    <property type="molecule type" value="Genomic_DNA"/>
</dbReference>
<dbReference type="PROSITE" id="PS51257">
    <property type="entry name" value="PROKAR_LIPOPROTEIN"/>
    <property type="match status" value="1"/>
</dbReference>
<dbReference type="STRING" id="1884381.SAMN05518846_102349"/>
<dbReference type="PANTHER" id="PTHR42928:SF3">
    <property type="entry name" value="UPF0065 PROTEIN YFLP"/>
    <property type="match status" value="1"/>
</dbReference>
<dbReference type="Gene3D" id="3.40.190.10">
    <property type="entry name" value="Periplasmic binding protein-like II"/>
    <property type="match status" value="1"/>
</dbReference>
<gene>
    <name evidence="4" type="ORF">SAMN05518846_102349</name>
</gene>
<accession>A0A1I3PF98</accession>
<evidence type="ECO:0000313" key="5">
    <source>
        <dbReference type="Proteomes" id="UP000198915"/>
    </source>
</evidence>
<evidence type="ECO:0000256" key="3">
    <source>
        <dbReference type="SAM" id="SignalP"/>
    </source>
</evidence>
<evidence type="ECO:0000313" key="4">
    <source>
        <dbReference type="EMBL" id="SFJ20037.1"/>
    </source>
</evidence>
<evidence type="ECO:0000256" key="2">
    <source>
        <dbReference type="SAM" id="MobiDB-lite"/>
    </source>
</evidence>